<reference evidence="1 2" key="1">
    <citation type="journal article" date="2014" name="BMC Genomics">
        <title>Comparison of environmental and isolate Sulfobacillus genomes reveals diverse carbon, sulfur, nitrogen, and hydrogen metabolisms.</title>
        <authorList>
            <person name="Justice N.B."/>
            <person name="Norman A."/>
            <person name="Brown C.T."/>
            <person name="Singh A."/>
            <person name="Thomas B.C."/>
            <person name="Banfield J.F."/>
        </authorList>
    </citation>
    <scope>NUCLEOTIDE SEQUENCE [LARGE SCALE GENOMIC DNA]</scope>
    <source>
        <strain evidence="1">AMDSBA3</strain>
    </source>
</reference>
<sequence>MDYELARQMLRLPSLLEVPSVMVIEPHPDDNEVGAGALVKQWCDQGVAVTYLTVTDGRCGSEDPTVSVDDVIRVRREERRAANRILGVKASYNLGFEDGGAWTEHQSMQALVPLIRQFRPALVLTVDPWTPYESHPDHVKTGKAVAASIIYAKNGVAFRGQGDPWEVPQIAFYGSAYANVFVDVTATWDTKLAAIKAHASQFDGPSWPLLEQFFTSQAHKLYQEHYDSNTAGRSEAFKVLTALQMHFFPDAVRS</sequence>
<gene>
    <name evidence="1" type="ORF">C7B45_00750</name>
</gene>
<dbReference type="AlphaFoldDB" id="A0A2T2WPJ8"/>
<dbReference type="GO" id="GO:0016811">
    <property type="term" value="F:hydrolase activity, acting on carbon-nitrogen (but not peptide) bonds, in linear amides"/>
    <property type="evidence" value="ECO:0007669"/>
    <property type="project" value="TreeGrafter"/>
</dbReference>
<proteinExistence type="predicted"/>
<dbReference type="Proteomes" id="UP000241848">
    <property type="component" value="Unassembled WGS sequence"/>
</dbReference>
<organism evidence="1 2">
    <name type="scientific">Sulfobacillus acidophilus</name>
    <dbReference type="NCBI Taxonomy" id="53633"/>
    <lineage>
        <taxon>Bacteria</taxon>
        <taxon>Bacillati</taxon>
        <taxon>Bacillota</taxon>
        <taxon>Clostridia</taxon>
        <taxon>Eubacteriales</taxon>
        <taxon>Clostridiales Family XVII. Incertae Sedis</taxon>
        <taxon>Sulfobacillus</taxon>
    </lineage>
</organism>
<dbReference type="SUPFAM" id="SSF102588">
    <property type="entry name" value="LmbE-like"/>
    <property type="match status" value="1"/>
</dbReference>
<dbReference type="Gene3D" id="3.40.50.10320">
    <property type="entry name" value="LmbE-like"/>
    <property type="match status" value="1"/>
</dbReference>
<evidence type="ECO:0000313" key="2">
    <source>
        <dbReference type="Proteomes" id="UP000241848"/>
    </source>
</evidence>
<name>A0A2T2WPJ8_9FIRM</name>
<dbReference type="PANTHER" id="PTHR12993:SF28">
    <property type="entry name" value="LMBE FAMILY PROTEIN"/>
    <property type="match status" value="1"/>
</dbReference>
<dbReference type="PANTHER" id="PTHR12993">
    <property type="entry name" value="N-ACETYLGLUCOSAMINYL-PHOSPHATIDYLINOSITOL DE-N-ACETYLASE-RELATED"/>
    <property type="match status" value="1"/>
</dbReference>
<accession>A0A2T2WPJ8</accession>
<comment type="caution">
    <text evidence="1">The sequence shown here is derived from an EMBL/GenBank/DDBJ whole genome shotgun (WGS) entry which is preliminary data.</text>
</comment>
<evidence type="ECO:0000313" key="1">
    <source>
        <dbReference type="EMBL" id="PSR24169.1"/>
    </source>
</evidence>
<dbReference type="Pfam" id="PF02585">
    <property type="entry name" value="PIG-L"/>
    <property type="match status" value="1"/>
</dbReference>
<dbReference type="EMBL" id="PXYV01000001">
    <property type="protein sequence ID" value="PSR24169.1"/>
    <property type="molecule type" value="Genomic_DNA"/>
</dbReference>
<protein>
    <submittedName>
        <fullName evidence="1">PIG-L family deacetylase</fullName>
    </submittedName>
</protein>
<dbReference type="InterPro" id="IPR003737">
    <property type="entry name" value="GlcNAc_PI_deacetylase-related"/>
</dbReference>
<dbReference type="InterPro" id="IPR024078">
    <property type="entry name" value="LmbE-like_dom_sf"/>
</dbReference>